<dbReference type="AlphaFoldDB" id="A0A3P7JXA5"/>
<name>A0A3P7JXA5_STRVU</name>
<dbReference type="Proteomes" id="UP000270094">
    <property type="component" value="Unassembled WGS sequence"/>
</dbReference>
<sequence>MYEEKKPCTLNQVSGVGWHQDQYQVAHAMNFGHKGRINDSPWRLPYALHLQRQDSLHQRRTPPPSRNARRISYHVIAFRETKSSFPSKDGIDHEEIPHQSLLLVNTHVKPRYSQWRNATTDSTAEVRAAIQTMKAATAPGPDLVSVDLLRAGEHRPHKIFAGHLTCYLQKERTSGDLLKQSFFIRAMGKIFRTTVQYGC</sequence>
<reference evidence="1 2" key="1">
    <citation type="submission" date="2018-11" db="EMBL/GenBank/DDBJ databases">
        <authorList>
            <consortium name="Pathogen Informatics"/>
        </authorList>
    </citation>
    <scope>NUCLEOTIDE SEQUENCE [LARGE SCALE GENOMIC DNA]</scope>
</reference>
<gene>
    <name evidence="1" type="ORF">SVUK_LOCUS18552</name>
</gene>
<dbReference type="EMBL" id="UYYB01123861">
    <property type="protein sequence ID" value="VDM83554.1"/>
    <property type="molecule type" value="Genomic_DNA"/>
</dbReference>
<organism evidence="1 2">
    <name type="scientific">Strongylus vulgaris</name>
    <name type="common">Blood worm</name>
    <dbReference type="NCBI Taxonomy" id="40348"/>
    <lineage>
        <taxon>Eukaryota</taxon>
        <taxon>Metazoa</taxon>
        <taxon>Ecdysozoa</taxon>
        <taxon>Nematoda</taxon>
        <taxon>Chromadorea</taxon>
        <taxon>Rhabditida</taxon>
        <taxon>Rhabditina</taxon>
        <taxon>Rhabditomorpha</taxon>
        <taxon>Strongyloidea</taxon>
        <taxon>Strongylidae</taxon>
        <taxon>Strongylus</taxon>
    </lineage>
</organism>
<keyword evidence="2" id="KW-1185">Reference proteome</keyword>
<proteinExistence type="predicted"/>
<accession>A0A3P7JXA5</accession>
<evidence type="ECO:0000313" key="1">
    <source>
        <dbReference type="EMBL" id="VDM83554.1"/>
    </source>
</evidence>
<dbReference type="OrthoDB" id="410104at2759"/>
<evidence type="ECO:0000313" key="2">
    <source>
        <dbReference type="Proteomes" id="UP000270094"/>
    </source>
</evidence>
<protein>
    <submittedName>
        <fullName evidence="1">Uncharacterized protein</fullName>
    </submittedName>
</protein>